<name>A0AAF0CV87_9ENTE</name>
<dbReference type="SUPFAM" id="SSF47413">
    <property type="entry name" value="lambda repressor-like DNA-binding domains"/>
    <property type="match status" value="1"/>
</dbReference>
<dbReference type="Proteomes" id="UP001179647">
    <property type="component" value="Chromosome"/>
</dbReference>
<gene>
    <name evidence="2" type="ORF">OL234_00855</name>
</gene>
<reference evidence="2" key="1">
    <citation type="submission" date="2022-10" db="EMBL/GenBank/DDBJ databases">
        <title>Vagococcus sp. isolated from poultry meat.</title>
        <authorList>
            <person name="Johansson P."/>
            <person name="Bjorkroth J."/>
        </authorList>
    </citation>
    <scope>NUCLEOTIDE SEQUENCE</scope>
    <source>
        <strain evidence="2">STAA11</strain>
    </source>
</reference>
<dbReference type="RefSeq" id="WP_275469288.1">
    <property type="nucleotide sequence ID" value="NZ_CP110232.1"/>
</dbReference>
<feature type="domain" description="HTH-type transcriptional regulator Rgg C-terminal" evidence="1">
    <location>
        <begin position="114"/>
        <end position="268"/>
    </location>
</feature>
<dbReference type="GO" id="GO:0003677">
    <property type="term" value="F:DNA binding"/>
    <property type="evidence" value="ECO:0007669"/>
    <property type="project" value="InterPro"/>
</dbReference>
<dbReference type="Gene3D" id="1.25.40.10">
    <property type="entry name" value="Tetratricopeptide repeat domain"/>
    <property type="match status" value="1"/>
</dbReference>
<dbReference type="PANTHER" id="PTHR37038">
    <property type="entry name" value="TRANSCRIPTIONAL REGULATOR-RELATED"/>
    <property type="match status" value="1"/>
</dbReference>
<dbReference type="InterPro" id="IPR010057">
    <property type="entry name" value="Transcription_activator_Rgg_C"/>
</dbReference>
<dbReference type="NCBIfam" id="TIGR01716">
    <property type="entry name" value="RGG_Cterm"/>
    <property type="match status" value="1"/>
</dbReference>
<evidence type="ECO:0000313" key="2">
    <source>
        <dbReference type="EMBL" id="WEG73489.1"/>
    </source>
</evidence>
<keyword evidence="3" id="KW-1185">Reference proteome</keyword>
<dbReference type="EMBL" id="CP110232">
    <property type="protein sequence ID" value="WEG73489.1"/>
    <property type="molecule type" value="Genomic_DNA"/>
</dbReference>
<sequence length="275" mass="32088">MLYGPIIRRIRLSKGQQLQVVYHNICSKTNAIRFEKGEQSIAIEKFEAILERLTITMEEFKWITNNNLPKEDKKWQELCVETWNANQLPFFNNLLKLSPDTYLSETLVANYELLAIVTQEKPLSSEIQKIVANYFSRLENWNYEDLKFFANSCYILPVAQFMGLLNEVVPSLGRYRFYPGGQLVEAVLYSNVTARLILEEEIVLAKKYLTQLVIISKGSHLQGFRLFAKFYEGKLAYLYEDKEIGRRLLEKVLWTADYLDSTQLVEDVKKLLDSN</sequence>
<evidence type="ECO:0000259" key="1">
    <source>
        <dbReference type="Pfam" id="PF21259"/>
    </source>
</evidence>
<dbReference type="KEGG" id="vie:OL234_00855"/>
<evidence type="ECO:0000313" key="3">
    <source>
        <dbReference type="Proteomes" id="UP001179647"/>
    </source>
</evidence>
<organism evidence="2 3">
    <name type="scientific">Vagococcus intermedius</name>
    <dbReference type="NCBI Taxonomy" id="2991418"/>
    <lineage>
        <taxon>Bacteria</taxon>
        <taxon>Bacillati</taxon>
        <taxon>Bacillota</taxon>
        <taxon>Bacilli</taxon>
        <taxon>Lactobacillales</taxon>
        <taxon>Enterococcaceae</taxon>
        <taxon>Vagococcus</taxon>
    </lineage>
</organism>
<dbReference type="InterPro" id="IPR011990">
    <property type="entry name" value="TPR-like_helical_dom_sf"/>
</dbReference>
<dbReference type="AlphaFoldDB" id="A0AAF0CV87"/>
<dbReference type="InterPro" id="IPR053163">
    <property type="entry name" value="HTH-type_regulator_Rgg"/>
</dbReference>
<dbReference type="InterPro" id="IPR010982">
    <property type="entry name" value="Lambda_DNA-bd_dom_sf"/>
</dbReference>
<accession>A0AAF0CV87</accession>
<dbReference type="Pfam" id="PF21259">
    <property type="entry name" value="Rgg_C"/>
    <property type="match status" value="1"/>
</dbReference>
<proteinExistence type="predicted"/>
<protein>
    <recommendedName>
        <fullName evidence="1">HTH-type transcriptional regulator Rgg C-terminal domain-containing protein</fullName>
    </recommendedName>
</protein>